<gene>
    <name evidence="6" type="ORF">WA026_000143</name>
</gene>
<evidence type="ECO:0000256" key="1">
    <source>
        <dbReference type="ARBA" id="ARBA00023002"/>
    </source>
</evidence>
<evidence type="ECO:0000256" key="3">
    <source>
        <dbReference type="RuleBase" id="RU003719"/>
    </source>
</evidence>
<dbReference type="GO" id="GO:0008465">
    <property type="term" value="F:hydroxypyruvate reductase (NADH) activity"/>
    <property type="evidence" value="ECO:0007669"/>
    <property type="project" value="TreeGrafter"/>
</dbReference>
<dbReference type="InterPro" id="IPR006140">
    <property type="entry name" value="D-isomer_DH_NAD-bd"/>
</dbReference>
<dbReference type="Proteomes" id="UP001431783">
    <property type="component" value="Unassembled WGS sequence"/>
</dbReference>
<feature type="domain" description="D-isomer specific 2-hydroxyacid dehydrogenase catalytic" evidence="4">
    <location>
        <begin position="38"/>
        <end position="349"/>
    </location>
</feature>
<dbReference type="GO" id="GO:0030267">
    <property type="term" value="F:glyoxylate reductase (NADPH) activity"/>
    <property type="evidence" value="ECO:0007669"/>
    <property type="project" value="TreeGrafter"/>
</dbReference>
<dbReference type="GO" id="GO:0051287">
    <property type="term" value="F:NAD binding"/>
    <property type="evidence" value="ECO:0007669"/>
    <property type="project" value="InterPro"/>
</dbReference>
<name>A0AAW1UZG3_9CUCU</name>
<sequence length="352" mass="39253">MLNTNMYLKTITLSGFVLRKNSPRAIQRYSSMIRPKVYVTRIVDDEAMDILKKHCDVTAWSGTDPVPPAELEKNIAQVDGLFCVLTDKINKKLLGMAKNLKVISTMSVGYDHLDINEIKKRGIRVGYTPDILTDSTAELTIGLLLATSRRLIEANTAAKVGHWQTWSPFWMCGIGLKNATVGFFGFGRIGQEIARRLKTFKIKEILYTSRSAKKEAEEIGASKVNFNDLLKHSDFLIVACSFNEDTKEIFNMNAFRNMKKNAVLINSSRGGVVKQDDLVKALEEKVIWGAGLDVTTPEPLPPNHVLFKLDNCVILPHIGSATTDCRKEMSALTANNIVAVLNNQQMPSELHL</sequence>
<dbReference type="InterPro" id="IPR050223">
    <property type="entry name" value="D-isomer_2-hydroxyacid_DH"/>
</dbReference>
<feature type="domain" description="D-isomer specific 2-hydroxyacid dehydrogenase NAD-binding" evidence="5">
    <location>
        <begin position="141"/>
        <end position="319"/>
    </location>
</feature>
<keyword evidence="1 3" id="KW-0560">Oxidoreductase</keyword>
<evidence type="ECO:0000313" key="7">
    <source>
        <dbReference type="Proteomes" id="UP001431783"/>
    </source>
</evidence>
<dbReference type="PANTHER" id="PTHR10996">
    <property type="entry name" value="2-HYDROXYACID DEHYDROGENASE-RELATED"/>
    <property type="match status" value="1"/>
</dbReference>
<dbReference type="GO" id="GO:0005829">
    <property type="term" value="C:cytosol"/>
    <property type="evidence" value="ECO:0007669"/>
    <property type="project" value="TreeGrafter"/>
</dbReference>
<dbReference type="SUPFAM" id="SSF51735">
    <property type="entry name" value="NAD(P)-binding Rossmann-fold domains"/>
    <property type="match status" value="1"/>
</dbReference>
<dbReference type="FunFam" id="3.40.50.720:FF:000026">
    <property type="entry name" value="Glyoxylate/hydroxypyruvate reductase B"/>
    <property type="match status" value="1"/>
</dbReference>
<comment type="caution">
    <text evidence="6">The sequence shown here is derived from an EMBL/GenBank/DDBJ whole genome shotgun (WGS) entry which is preliminary data.</text>
</comment>
<dbReference type="EMBL" id="JARQZJ010000121">
    <property type="protein sequence ID" value="KAK9887830.1"/>
    <property type="molecule type" value="Genomic_DNA"/>
</dbReference>
<dbReference type="PANTHER" id="PTHR10996:SF277">
    <property type="entry name" value="GLYOXYLATE REDUCTASE_HYDROXYPYRUVATE REDUCTASE"/>
    <property type="match status" value="1"/>
</dbReference>
<dbReference type="Pfam" id="PF02826">
    <property type="entry name" value="2-Hacid_dh_C"/>
    <property type="match status" value="1"/>
</dbReference>
<evidence type="ECO:0000256" key="2">
    <source>
        <dbReference type="ARBA" id="ARBA00073306"/>
    </source>
</evidence>
<protein>
    <recommendedName>
        <fullName evidence="2">Glyoxylate reductase/hydroxypyruvate reductase</fullName>
    </recommendedName>
</protein>
<dbReference type="AlphaFoldDB" id="A0AAW1UZG3"/>
<evidence type="ECO:0000259" key="5">
    <source>
        <dbReference type="Pfam" id="PF02826"/>
    </source>
</evidence>
<dbReference type="InterPro" id="IPR036291">
    <property type="entry name" value="NAD(P)-bd_dom_sf"/>
</dbReference>
<organism evidence="6 7">
    <name type="scientific">Henosepilachna vigintioctopunctata</name>
    <dbReference type="NCBI Taxonomy" id="420089"/>
    <lineage>
        <taxon>Eukaryota</taxon>
        <taxon>Metazoa</taxon>
        <taxon>Ecdysozoa</taxon>
        <taxon>Arthropoda</taxon>
        <taxon>Hexapoda</taxon>
        <taxon>Insecta</taxon>
        <taxon>Pterygota</taxon>
        <taxon>Neoptera</taxon>
        <taxon>Endopterygota</taxon>
        <taxon>Coleoptera</taxon>
        <taxon>Polyphaga</taxon>
        <taxon>Cucujiformia</taxon>
        <taxon>Coccinelloidea</taxon>
        <taxon>Coccinellidae</taxon>
        <taxon>Epilachninae</taxon>
        <taxon>Epilachnini</taxon>
        <taxon>Henosepilachna</taxon>
    </lineage>
</organism>
<dbReference type="SUPFAM" id="SSF52283">
    <property type="entry name" value="Formate/glycerate dehydrogenase catalytic domain-like"/>
    <property type="match status" value="1"/>
</dbReference>
<evidence type="ECO:0000313" key="6">
    <source>
        <dbReference type="EMBL" id="KAK9887830.1"/>
    </source>
</evidence>
<keyword evidence="7" id="KW-1185">Reference proteome</keyword>
<reference evidence="6 7" key="1">
    <citation type="submission" date="2023-03" db="EMBL/GenBank/DDBJ databases">
        <title>Genome insight into feeding habits of ladybird beetles.</title>
        <authorList>
            <person name="Li H.-S."/>
            <person name="Huang Y.-H."/>
            <person name="Pang H."/>
        </authorList>
    </citation>
    <scope>NUCLEOTIDE SEQUENCE [LARGE SCALE GENOMIC DNA]</scope>
    <source>
        <strain evidence="6">SYSU_2023b</strain>
        <tissue evidence="6">Whole body</tissue>
    </source>
</reference>
<dbReference type="Gene3D" id="3.40.50.720">
    <property type="entry name" value="NAD(P)-binding Rossmann-like Domain"/>
    <property type="match status" value="2"/>
</dbReference>
<accession>A0AAW1UZG3</accession>
<dbReference type="Pfam" id="PF00389">
    <property type="entry name" value="2-Hacid_dh"/>
    <property type="match status" value="1"/>
</dbReference>
<comment type="similarity">
    <text evidence="3">Belongs to the D-isomer specific 2-hydroxyacid dehydrogenase family.</text>
</comment>
<evidence type="ECO:0000259" key="4">
    <source>
        <dbReference type="Pfam" id="PF00389"/>
    </source>
</evidence>
<dbReference type="InterPro" id="IPR006139">
    <property type="entry name" value="D-isomer_2_OHA_DH_cat_dom"/>
</dbReference>
<proteinExistence type="inferred from homology"/>
<dbReference type="CDD" id="cd05301">
    <property type="entry name" value="GDH"/>
    <property type="match status" value="1"/>
</dbReference>